<dbReference type="InterPro" id="IPR011250">
    <property type="entry name" value="OMP/PagP_B-barrel"/>
</dbReference>
<feature type="domain" description="Outer membrane protein beta-barrel" evidence="3">
    <location>
        <begin position="42"/>
        <end position="179"/>
    </location>
</feature>
<sequence length="221" mass="23691">MKKLSIILLIVIGTSLSVSAQNFRINGYTSYVFDDAIDSYYSETRFFEGQVNGGFQWGLGIEYMLPTNGAKQYGVELSYFRQDTKAPLTYYDPNDIVDHIDKTNFDLGLNFIMLGGNGYVKVNPKVEPFGGFAAGVAILDLTNPNNKKSDSATKFAWSIKGGANIYVTPKVALKLQASLLSSVQAVGGGLYFGTGGAGAGVSSYSSMLQLILGGGLTLNLN</sequence>
<accession>A0A9X2F1J6</accession>
<organism evidence="4 5">
    <name type="scientific">Solitalea agri</name>
    <dbReference type="NCBI Taxonomy" id="2953739"/>
    <lineage>
        <taxon>Bacteria</taxon>
        <taxon>Pseudomonadati</taxon>
        <taxon>Bacteroidota</taxon>
        <taxon>Sphingobacteriia</taxon>
        <taxon>Sphingobacteriales</taxon>
        <taxon>Sphingobacteriaceae</taxon>
        <taxon>Solitalea</taxon>
    </lineage>
</organism>
<evidence type="ECO:0000256" key="1">
    <source>
        <dbReference type="ARBA" id="ARBA00022729"/>
    </source>
</evidence>
<evidence type="ECO:0000313" key="4">
    <source>
        <dbReference type="EMBL" id="MCO4292455.1"/>
    </source>
</evidence>
<feature type="chain" id="PRO_5040727812" evidence="2">
    <location>
        <begin position="21"/>
        <end position="221"/>
    </location>
</feature>
<protein>
    <submittedName>
        <fullName evidence="4">Porin family protein</fullName>
    </submittedName>
</protein>
<comment type="caution">
    <text evidence="4">The sequence shown here is derived from an EMBL/GenBank/DDBJ whole genome shotgun (WGS) entry which is preliminary data.</text>
</comment>
<dbReference type="InterPro" id="IPR027385">
    <property type="entry name" value="Beta-barrel_OMP"/>
</dbReference>
<dbReference type="EMBL" id="JAMWYS010000024">
    <property type="protein sequence ID" value="MCO4292455.1"/>
    <property type="molecule type" value="Genomic_DNA"/>
</dbReference>
<name>A0A9X2F1J6_9SPHI</name>
<proteinExistence type="predicted"/>
<dbReference type="AlphaFoldDB" id="A0A9X2F1J6"/>
<dbReference type="SUPFAM" id="SSF56925">
    <property type="entry name" value="OMPA-like"/>
    <property type="match status" value="1"/>
</dbReference>
<reference evidence="4" key="1">
    <citation type="submission" date="2022-06" db="EMBL/GenBank/DDBJ databases">
        <title>Solitalea sp. MAHUQ-68 isolated from rhizospheric soil.</title>
        <authorList>
            <person name="Huq M.A."/>
        </authorList>
    </citation>
    <scope>NUCLEOTIDE SEQUENCE</scope>
    <source>
        <strain evidence="4">MAHUQ-68</strain>
    </source>
</reference>
<evidence type="ECO:0000256" key="2">
    <source>
        <dbReference type="SAM" id="SignalP"/>
    </source>
</evidence>
<dbReference type="RefSeq" id="WP_252586871.1">
    <property type="nucleotide sequence ID" value="NZ_JAMWYS010000024.1"/>
</dbReference>
<evidence type="ECO:0000259" key="3">
    <source>
        <dbReference type="Pfam" id="PF13505"/>
    </source>
</evidence>
<dbReference type="Gene3D" id="2.40.160.20">
    <property type="match status" value="1"/>
</dbReference>
<evidence type="ECO:0000313" key="5">
    <source>
        <dbReference type="Proteomes" id="UP001155182"/>
    </source>
</evidence>
<gene>
    <name evidence="4" type="ORF">NF867_06255</name>
</gene>
<dbReference type="Proteomes" id="UP001155182">
    <property type="component" value="Unassembled WGS sequence"/>
</dbReference>
<feature type="signal peptide" evidence="2">
    <location>
        <begin position="1"/>
        <end position="20"/>
    </location>
</feature>
<dbReference type="Pfam" id="PF13505">
    <property type="entry name" value="OMP_b-brl"/>
    <property type="match status" value="1"/>
</dbReference>
<keyword evidence="1 2" id="KW-0732">Signal</keyword>
<keyword evidence="5" id="KW-1185">Reference proteome</keyword>